<keyword evidence="4" id="KW-0964">Secreted</keyword>
<dbReference type="PANTHER" id="PTHR11319:SF35">
    <property type="entry name" value="OUTER MEMBRANE PROTEIN PMPC-RELATED"/>
    <property type="match status" value="1"/>
</dbReference>
<comment type="subcellular location">
    <subcellularLocation>
        <location evidence="1">Cell envelope</location>
    </subcellularLocation>
    <subcellularLocation>
        <location evidence="2">Cell outer membrane</location>
    </subcellularLocation>
    <subcellularLocation>
        <location evidence="3">Secreted</location>
    </subcellularLocation>
</comment>
<dbReference type="InterPro" id="IPR011050">
    <property type="entry name" value="Pectin_lyase_fold/virulence"/>
</dbReference>
<dbReference type="RefSeq" id="WP_380021681.1">
    <property type="nucleotide sequence ID" value="NZ_JBHSHD010000010.1"/>
</dbReference>
<keyword evidence="11" id="KW-1185">Reference proteome</keyword>
<dbReference type="SUPFAM" id="SSF51126">
    <property type="entry name" value="Pectin lyase-like"/>
    <property type="match status" value="1"/>
</dbReference>
<dbReference type="PANTHER" id="PTHR11319">
    <property type="entry name" value="G PROTEIN-COUPLED RECEPTOR-RELATED"/>
    <property type="match status" value="1"/>
</dbReference>
<accession>A0ABV9QXQ3</accession>
<dbReference type="NCBIfam" id="NF041518">
    <property type="entry name" value="choice_anch_Q"/>
    <property type="match status" value="1"/>
</dbReference>
<evidence type="ECO:0000256" key="3">
    <source>
        <dbReference type="ARBA" id="ARBA00004613"/>
    </source>
</evidence>
<keyword evidence="5 9" id="KW-0732">Signal</keyword>
<dbReference type="InterPro" id="IPR006626">
    <property type="entry name" value="PbH1"/>
</dbReference>
<keyword evidence="7" id="KW-0998">Cell outer membrane</keyword>
<dbReference type="InterPro" id="IPR003368">
    <property type="entry name" value="POMP_repeat"/>
</dbReference>
<evidence type="ECO:0000256" key="8">
    <source>
        <dbReference type="SAM" id="MobiDB-lite"/>
    </source>
</evidence>
<dbReference type="SMART" id="SM00710">
    <property type="entry name" value="PbH1"/>
    <property type="match status" value="4"/>
</dbReference>
<gene>
    <name evidence="10" type="ORF">ACFO6Q_13780</name>
</gene>
<organism evidence="10 11">
    <name type="scientific">Dokdonella ginsengisoli</name>
    <dbReference type="NCBI Taxonomy" id="363846"/>
    <lineage>
        <taxon>Bacteria</taxon>
        <taxon>Pseudomonadati</taxon>
        <taxon>Pseudomonadota</taxon>
        <taxon>Gammaproteobacteria</taxon>
        <taxon>Lysobacterales</taxon>
        <taxon>Rhodanobacteraceae</taxon>
        <taxon>Dokdonella</taxon>
    </lineage>
</organism>
<sequence>MRMIHPLLCTALIAGAPCAHAATFTVTSLGDSGAGTLRDAITQANQAAGADTITFQLAAPGTITLVGGELTVTDSLTLTGPGAARVTLDANQGRAFHLVNANASDKTFAISGMTVVNGVTPNNESGGGLFYEASSIHADIRLSDMVFQQNTASRNGGAVSVAGANLTLSDVVLRGNGAVGQFQPSGGGLYFSRGQLRIDRSIFVDNRAQYGGGLHIASPGARATIADTVFQENTAQQGGGIDTITVESFTLSRSALIENVAISSYGGGIYFSGATNTDTPQSVIENTTFSRNESQHQFATGSALAMWNGYLTVRNSTFADNKTAPGVASGANAGGAMWVNVGVKTLATVQSSLFNRNTHGDTNQPIDLTRRTGIPESTLNVDHSLFQIMPAIGVVTTGSDNIEADALLQELTTAHGGRTPVHPIPHASPAVDAGSNPGNLTGDQRGAGVARTIDANACRRPNVHATDIGAYEYRGDTIFCHGFGFDG</sequence>
<feature type="signal peptide" evidence="9">
    <location>
        <begin position="1"/>
        <end position="21"/>
    </location>
</feature>
<evidence type="ECO:0000256" key="9">
    <source>
        <dbReference type="SAM" id="SignalP"/>
    </source>
</evidence>
<feature type="chain" id="PRO_5045298585" evidence="9">
    <location>
        <begin position="22"/>
        <end position="487"/>
    </location>
</feature>
<comment type="caution">
    <text evidence="10">The sequence shown here is derived from an EMBL/GenBank/DDBJ whole genome shotgun (WGS) entry which is preliminary data.</text>
</comment>
<evidence type="ECO:0000313" key="10">
    <source>
        <dbReference type="EMBL" id="MFC4821399.1"/>
    </source>
</evidence>
<name>A0ABV9QXQ3_9GAMM</name>
<dbReference type="InterPro" id="IPR059226">
    <property type="entry name" value="Choice_anch_Q_dom"/>
</dbReference>
<reference evidence="11" key="1">
    <citation type="journal article" date="2019" name="Int. J. Syst. Evol. Microbiol.">
        <title>The Global Catalogue of Microorganisms (GCM) 10K type strain sequencing project: providing services to taxonomists for standard genome sequencing and annotation.</title>
        <authorList>
            <consortium name="The Broad Institute Genomics Platform"/>
            <consortium name="The Broad Institute Genome Sequencing Center for Infectious Disease"/>
            <person name="Wu L."/>
            <person name="Ma J."/>
        </authorList>
    </citation>
    <scope>NUCLEOTIDE SEQUENCE [LARGE SCALE GENOMIC DNA]</scope>
    <source>
        <strain evidence="11">CCUG 30340</strain>
    </source>
</reference>
<dbReference type="Pfam" id="PF02415">
    <property type="entry name" value="Chlam_PMP"/>
    <property type="match status" value="1"/>
</dbReference>
<evidence type="ECO:0000256" key="6">
    <source>
        <dbReference type="ARBA" id="ARBA00023136"/>
    </source>
</evidence>
<keyword evidence="6" id="KW-0472">Membrane</keyword>
<evidence type="ECO:0000256" key="7">
    <source>
        <dbReference type="ARBA" id="ARBA00023237"/>
    </source>
</evidence>
<evidence type="ECO:0000313" key="11">
    <source>
        <dbReference type="Proteomes" id="UP001595886"/>
    </source>
</evidence>
<evidence type="ECO:0000256" key="5">
    <source>
        <dbReference type="ARBA" id="ARBA00022729"/>
    </source>
</evidence>
<evidence type="ECO:0000256" key="4">
    <source>
        <dbReference type="ARBA" id="ARBA00022525"/>
    </source>
</evidence>
<evidence type="ECO:0000256" key="1">
    <source>
        <dbReference type="ARBA" id="ARBA00004196"/>
    </source>
</evidence>
<protein>
    <submittedName>
        <fullName evidence="10">Choice-of-anchor Q domain-containing protein</fullName>
    </submittedName>
</protein>
<dbReference type="EMBL" id="JBHSHD010000010">
    <property type="protein sequence ID" value="MFC4821399.1"/>
    <property type="molecule type" value="Genomic_DNA"/>
</dbReference>
<proteinExistence type="predicted"/>
<dbReference type="Proteomes" id="UP001595886">
    <property type="component" value="Unassembled WGS sequence"/>
</dbReference>
<feature type="region of interest" description="Disordered" evidence="8">
    <location>
        <begin position="416"/>
        <end position="440"/>
    </location>
</feature>
<evidence type="ECO:0000256" key="2">
    <source>
        <dbReference type="ARBA" id="ARBA00004442"/>
    </source>
</evidence>